<feature type="non-terminal residue" evidence="1">
    <location>
        <position position="1"/>
    </location>
</feature>
<protein>
    <submittedName>
        <fullName evidence="1">Uncharacterized protein</fullName>
    </submittedName>
</protein>
<name>A0A061SDW5_9CHLO</name>
<proteinExistence type="predicted"/>
<evidence type="ECO:0000313" key="1">
    <source>
        <dbReference type="EMBL" id="JAC81229.1"/>
    </source>
</evidence>
<sequence>CTTRSKFTNCAFAIEERTVRMSCVRSLVRDAVRTRSSVTSRTLYPRLVSAGTTSRSALSHAKQSHTTVQFASKAFSDMRATSSLRPGFAATTLWRAGIQSTELVCNGVRVVVGDVSAVLQDDEDR</sequence>
<gene>
    <name evidence="2" type="ORF">TSPGSL018_5629</name>
    <name evidence="1" type="ORF">TSPGSL018_8401</name>
</gene>
<dbReference type="AlphaFoldDB" id="A0A061SDW5"/>
<evidence type="ECO:0000313" key="2">
    <source>
        <dbReference type="EMBL" id="JAC82482.1"/>
    </source>
</evidence>
<reference evidence="1" key="1">
    <citation type="submission" date="2014-05" db="EMBL/GenBank/DDBJ databases">
        <title>The transcriptome of the halophilic microalga Tetraselmis sp. GSL018 isolated from the Great Salt Lake, Utah.</title>
        <authorList>
            <person name="Jinkerson R.E."/>
            <person name="D'Adamo S."/>
            <person name="Posewitz M.C."/>
        </authorList>
    </citation>
    <scope>NUCLEOTIDE SEQUENCE</scope>
    <source>
        <strain evidence="1">GSL018</strain>
    </source>
</reference>
<dbReference type="EMBL" id="GBEZ01002589">
    <property type="protein sequence ID" value="JAC82482.1"/>
    <property type="molecule type" value="Transcribed_RNA"/>
</dbReference>
<accession>A0A061SDW5</accession>
<organism evidence="1">
    <name type="scientific">Tetraselmis sp. GSL018</name>
    <dbReference type="NCBI Taxonomy" id="582737"/>
    <lineage>
        <taxon>Eukaryota</taxon>
        <taxon>Viridiplantae</taxon>
        <taxon>Chlorophyta</taxon>
        <taxon>core chlorophytes</taxon>
        <taxon>Chlorodendrophyceae</taxon>
        <taxon>Chlorodendrales</taxon>
        <taxon>Chlorodendraceae</taxon>
        <taxon>Tetraselmis</taxon>
    </lineage>
</organism>
<dbReference type="EMBL" id="GBEZ01003944">
    <property type="protein sequence ID" value="JAC81229.1"/>
    <property type="molecule type" value="Transcribed_RNA"/>
</dbReference>